<dbReference type="SUPFAM" id="SSF58113">
    <property type="entry name" value="Apolipoprotein A-I"/>
    <property type="match status" value="2"/>
</dbReference>
<dbReference type="InterPro" id="IPR002181">
    <property type="entry name" value="Fibrinogen_a/b/g_C_dom"/>
</dbReference>
<dbReference type="SUPFAM" id="SSF56496">
    <property type="entry name" value="Fibrinogen C-terminal domain-like"/>
    <property type="match status" value="1"/>
</dbReference>
<dbReference type="PANTHER" id="PTHR19143">
    <property type="entry name" value="FIBRINOGEN/TENASCIN/ANGIOPOEITIN"/>
    <property type="match status" value="1"/>
</dbReference>
<name>A0AAV4ETF7_9GAST</name>
<dbReference type="EMBL" id="BMAT01000337">
    <property type="protein sequence ID" value="GFR64288.1"/>
    <property type="molecule type" value="Genomic_DNA"/>
</dbReference>
<protein>
    <submittedName>
        <fullName evidence="4">Fibrinogen C domain-containing protein 1</fullName>
    </submittedName>
</protein>
<sequence>MATGRLICVLVAVFVCCSLPTTHALYTATVAEANEVTNEGLTIRTSERRLSTVLHNGFCMDIKCDYNEQNGRVISRISLNRYSKDSASYVEIDSISTSNPQPLNSNAAYRVRGSISPNSAQLTADVTGQDICQFTRFECLVEFEDGPEVHAASNGRLPFSEAKTDREYLNIVTAFIKQQIQTINDKLNSKMTFVETKVDEVRAMFTNYTLRLSKENLEQGRGEVRQSLDLATQRTKQVVGNLNTNVPLDVGEMKQKVSNGMESLKTKLDQKIQTIEGDVRSTINGANAAINAGVVSLDMRTSESVSELQTEAAGFIAGVSKQVQNYNQNVSTDLSNVQTTLVSSMNALEGDIKQGETDTTNAHKASAERVDQLFVDLFDSTQKDLKVELTDVNDIIDSTNTLITSNFQTLQGETGSKTNQLEADVIAAMNGLKTQLTDRVNDFDTDVTSTIDTLEKTASTSSNDLTSSLKDLHLNTLANFNNLEDAALSEVQVLNNGVNGDLETATADVNDKAVQLGSKVEDVTKEINSKLGTASEETTGKLFDLQNQMAGDIEQLNTNMEALLNSTRNNIIQNVQKLSANINQRATSADNAFTETVGQLEKSTSDKISEISNLLVSVLGKVTKEQTNTISALSSQFSQLLQGVSQKLSTSKGKTESDLTSTTQAIGTTLSGLETELTASIGTAKDSSQRELADLRESSQQLVASLEDSMLIQVNEVLAKTSNEILAILGQVKTETTETTTRNSATGNDLTAFVGATKKLQEDSETLNQQFNTEEGSLTNIEATLRNVDTGFDGLKTTSKDSFQLIADNTHSISTSYGTEISTINTELDGLAEARDIGQSTSEAELNDIRFFLTNTSASIFRELVTNFDIVDERSRVNARTLRNYLRPEVCEEGMSFMSSSRLRYVVIPRSAEMDFEFLCDAHTDRGGWIVIQRREKGDTNFFLGWEDYKDGFGSLYRDFWIGLDRLHELTKSGEYELRVDMSWQGRDKFAEYKTFIVGSERSGYRLTLGDFSGTAGDSMADTNGVGFSTMDRDNDNSRRINCARDNAGGWWYNDCQSANLNGNWRRNDEKGVRWNTFSGANKLARTEMKIRRKK</sequence>
<dbReference type="InterPro" id="IPR020837">
    <property type="entry name" value="Fibrinogen_CS"/>
</dbReference>
<keyword evidence="2" id="KW-0732">Signal</keyword>
<feature type="chain" id="PRO_5043943600" evidence="2">
    <location>
        <begin position="25"/>
        <end position="1095"/>
    </location>
</feature>
<dbReference type="Gene3D" id="3.90.215.10">
    <property type="entry name" value="Gamma Fibrinogen, chain A, domain 1"/>
    <property type="match status" value="1"/>
</dbReference>
<reference evidence="4 5" key="1">
    <citation type="journal article" date="2021" name="Elife">
        <title>Chloroplast acquisition without the gene transfer in kleptoplastic sea slugs, Plakobranchus ocellatus.</title>
        <authorList>
            <person name="Maeda T."/>
            <person name="Takahashi S."/>
            <person name="Yoshida T."/>
            <person name="Shimamura S."/>
            <person name="Takaki Y."/>
            <person name="Nagai Y."/>
            <person name="Toyoda A."/>
            <person name="Suzuki Y."/>
            <person name="Arimoto A."/>
            <person name="Ishii H."/>
            <person name="Satoh N."/>
            <person name="Nishiyama T."/>
            <person name="Hasebe M."/>
            <person name="Maruyama T."/>
            <person name="Minagawa J."/>
            <person name="Obokata J."/>
            <person name="Shigenobu S."/>
        </authorList>
    </citation>
    <scope>NUCLEOTIDE SEQUENCE [LARGE SCALE GENOMIC DNA]</scope>
</reference>
<dbReference type="CDD" id="cd00087">
    <property type="entry name" value="FReD"/>
    <property type="match status" value="1"/>
</dbReference>
<evidence type="ECO:0000313" key="5">
    <source>
        <dbReference type="Proteomes" id="UP000762676"/>
    </source>
</evidence>
<evidence type="ECO:0000256" key="1">
    <source>
        <dbReference type="ARBA" id="ARBA00023157"/>
    </source>
</evidence>
<evidence type="ECO:0000256" key="2">
    <source>
        <dbReference type="SAM" id="SignalP"/>
    </source>
</evidence>
<dbReference type="Proteomes" id="UP000762676">
    <property type="component" value="Unassembled WGS sequence"/>
</dbReference>
<evidence type="ECO:0000259" key="3">
    <source>
        <dbReference type="PROSITE" id="PS51406"/>
    </source>
</evidence>
<proteinExistence type="predicted"/>
<gene>
    <name evidence="4" type="ORF">ElyMa_000175100</name>
</gene>
<dbReference type="PANTHER" id="PTHR19143:SF394">
    <property type="entry name" value="ANGIOPOIETIN-RELATED PROTEIN 3-LIKE"/>
    <property type="match status" value="1"/>
</dbReference>
<feature type="domain" description="Fibrinogen C-terminal" evidence="3">
    <location>
        <begin position="882"/>
        <end position="1095"/>
    </location>
</feature>
<dbReference type="InterPro" id="IPR014716">
    <property type="entry name" value="Fibrinogen_a/b/g_C_1"/>
</dbReference>
<evidence type="ECO:0000313" key="4">
    <source>
        <dbReference type="EMBL" id="GFR64288.1"/>
    </source>
</evidence>
<organism evidence="4 5">
    <name type="scientific">Elysia marginata</name>
    <dbReference type="NCBI Taxonomy" id="1093978"/>
    <lineage>
        <taxon>Eukaryota</taxon>
        <taxon>Metazoa</taxon>
        <taxon>Spiralia</taxon>
        <taxon>Lophotrochozoa</taxon>
        <taxon>Mollusca</taxon>
        <taxon>Gastropoda</taxon>
        <taxon>Heterobranchia</taxon>
        <taxon>Euthyneura</taxon>
        <taxon>Panpulmonata</taxon>
        <taxon>Sacoglossa</taxon>
        <taxon>Placobranchoidea</taxon>
        <taxon>Plakobranchidae</taxon>
        <taxon>Elysia</taxon>
    </lineage>
</organism>
<dbReference type="GO" id="GO:0005615">
    <property type="term" value="C:extracellular space"/>
    <property type="evidence" value="ECO:0007669"/>
    <property type="project" value="TreeGrafter"/>
</dbReference>
<dbReference type="Pfam" id="PF00147">
    <property type="entry name" value="Fibrinogen_C"/>
    <property type="match status" value="1"/>
</dbReference>
<dbReference type="PROSITE" id="PS00514">
    <property type="entry name" value="FIBRINOGEN_C_1"/>
    <property type="match status" value="1"/>
</dbReference>
<feature type="signal peptide" evidence="2">
    <location>
        <begin position="1"/>
        <end position="24"/>
    </location>
</feature>
<comment type="caution">
    <text evidence="4">The sequence shown here is derived from an EMBL/GenBank/DDBJ whole genome shotgun (WGS) entry which is preliminary data.</text>
</comment>
<dbReference type="Gene3D" id="1.20.5.1230">
    <property type="entry name" value="Apolipoprotein A-I"/>
    <property type="match status" value="1"/>
</dbReference>
<dbReference type="Gene3D" id="1.20.120.20">
    <property type="entry name" value="Apolipoprotein"/>
    <property type="match status" value="1"/>
</dbReference>
<keyword evidence="5" id="KW-1185">Reference proteome</keyword>
<dbReference type="PROSITE" id="PS51406">
    <property type="entry name" value="FIBRINOGEN_C_2"/>
    <property type="match status" value="1"/>
</dbReference>
<dbReference type="SMART" id="SM00186">
    <property type="entry name" value="FBG"/>
    <property type="match status" value="1"/>
</dbReference>
<dbReference type="InterPro" id="IPR050373">
    <property type="entry name" value="Fibrinogen_C-term_domain"/>
</dbReference>
<dbReference type="InterPro" id="IPR036056">
    <property type="entry name" value="Fibrinogen-like_C"/>
</dbReference>
<accession>A0AAV4ETF7</accession>
<dbReference type="AlphaFoldDB" id="A0AAV4ETF7"/>
<keyword evidence="1" id="KW-1015">Disulfide bond</keyword>